<organism evidence="3 4">
    <name type="scientific">Leptonema illini</name>
    <dbReference type="NCBI Taxonomy" id="183"/>
    <lineage>
        <taxon>Bacteria</taxon>
        <taxon>Pseudomonadati</taxon>
        <taxon>Spirochaetota</taxon>
        <taxon>Spirochaetia</taxon>
        <taxon>Leptospirales</taxon>
        <taxon>Leptospiraceae</taxon>
        <taxon>Leptonema</taxon>
    </lineage>
</organism>
<feature type="compositionally biased region" description="Basic and acidic residues" evidence="1">
    <location>
        <begin position="119"/>
        <end position="137"/>
    </location>
</feature>
<feature type="domain" description="Cupin type-2" evidence="2">
    <location>
        <begin position="50"/>
        <end position="114"/>
    </location>
</feature>
<dbReference type="EMBL" id="WBUI01000006">
    <property type="protein sequence ID" value="KAB2933333.1"/>
    <property type="molecule type" value="Genomic_DNA"/>
</dbReference>
<protein>
    <submittedName>
        <fullName evidence="3">Cupin domain-containing protein</fullName>
    </submittedName>
</protein>
<dbReference type="InterPro" id="IPR013096">
    <property type="entry name" value="Cupin_2"/>
</dbReference>
<dbReference type="AlphaFoldDB" id="A0A833H2H0"/>
<evidence type="ECO:0000313" key="3">
    <source>
        <dbReference type="EMBL" id="KAB2933333.1"/>
    </source>
</evidence>
<feature type="compositionally biased region" description="Polar residues" evidence="1">
    <location>
        <begin position="140"/>
        <end position="151"/>
    </location>
</feature>
<dbReference type="Gene3D" id="2.60.120.10">
    <property type="entry name" value="Jelly Rolls"/>
    <property type="match status" value="1"/>
</dbReference>
<comment type="caution">
    <text evidence="3">The sequence shown here is derived from an EMBL/GenBank/DDBJ whole genome shotgun (WGS) entry which is preliminary data.</text>
</comment>
<feature type="region of interest" description="Disordered" evidence="1">
    <location>
        <begin position="113"/>
        <end position="151"/>
    </location>
</feature>
<accession>A0A833H2H0</accession>
<sequence>MTFNPFGVSMSSHGIFSTGISVHKWPHKEPPTEESVRAEMERHGFKVYDLQTVPPWFERSRHAHDYAEIRGAVEGVITFHFDGGPVTIEAGDILIIPGGMAHEVKVHNDRPFRAYKGSESGERSVTEHGDGKGRMEELQSEGTYKGSYSAS</sequence>
<gene>
    <name evidence="3" type="ORF">F9K24_08265</name>
</gene>
<reference evidence="3 4" key="1">
    <citation type="submission" date="2019-10" db="EMBL/GenBank/DDBJ databases">
        <title>Extracellular Electron Transfer in a Candidatus Methanoperedens spp. Enrichment Culture.</title>
        <authorList>
            <person name="Berger S."/>
            <person name="Rangel Shaw D."/>
            <person name="Berben T."/>
            <person name="In 'T Zandt M."/>
            <person name="Frank J."/>
            <person name="Reimann J."/>
            <person name="Jetten M.S.M."/>
            <person name="Welte C.U."/>
        </authorList>
    </citation>
    <scope>NUCLEOTIDE SEQUENCE [LARGE SCALE GENOMIC DNA]</scope>
    <source>
        <strain evidence="3">SB12</strain>
    </source>
</reference>
<name>A0A833H2H0_9LEPT</name>
<evidence type="ECO:0000259" key="2">
    <source>
        <dbReference type="Pfam" id="PF07883"/>
    </source>
</evidence>
<dbReference type="InterPro" id="IPR011051">
    <property type="entry name" value="RmlC_Cupin_sf"/>
</dbReference>
<dbReference type="InterPro" id="IPR014710">
    <property type="entry name" value="RmlC-like_jellyroll"/>
</dbReference>
<evidence type="ECO:0000256" key="1">
    <source>
        <dbReference type="SAM" id="MobiDB-lite"/>
    </source>
</evidence>
<proteinExistence type="predicted"/>
<dbReference type="Pfam" id="PF07883">
    <property type="entry name" value="Cupin_2"/>
    <property type="match status" value="1"/>
</dbReference>
<dbReference type="SUPFAM" id="SSF51182">
    <property type="entry name" value="RmlC-like cupins"/>
    <property type="match status" value="1"/>
</dbReference>
<dbReference type="Proteomes" id="UP000460298">
    <property type="component" value="Unassembled WGS sequence"/>
</dbReference>
<evidence type="ECO:0000313" key="4">
    <source>
        <dbReference type="Proteomes" id="UP000460298"/>
    </source>
</evidence>